<evidence type="ECO:0000256" key="4">
    <source>
        <dbReference type="ARBA" id="ARBA00022898"/>
    </source>
</evidence>
<dbReference type="HAMAP" id="MF_01107">
    <property type="entry name" value="ArgD_aminotrans_3"/>
    <property type="match status" value="1"/>
</dbReference>
<dbReference type="NCBIfam" id="NF002325">
    <property type="entry name" value="PRK01278.1"/>
    <property type="match status" value="1"/>
</dbReference>
<keyword evidence="5" id="KW-0963">Cytoplasm</keyword>
<evidence type="ECO:0000256" key="5">
    <source>
        <dbReference type="HAMAP-Rule" id="MF_01107"/>
    </source>
</evidence>
<gene>
    <name evidence="5" type="primary">argD</name>
    <name evidence="6" type="ORF">FHS76_002229</name>
</gene>
<keyword evidence="4 5" id="KW-0663">Pyridoxal phosphate</keyword>
<dbReference type="InterPro" id="IPR015422">
    <property type="entry name" value="PyrdxlP-dep_Trfase_small"/>
</dbReference>
<dbReference type="Gene3D" id="3.90.1150.10">
    <property type="entry name" value="Aspartate Aminotransferase, domain 1"/>
    <property type="match status" value="1"/>
</dbReference>
<dbReference type="PANTHER" id="PTHR11986">
    <property type="entry name" value="AMINOTRANSFERASE CLASS III"/>
    <property type="match status" value="1"/>
</dbReference>
<dbReference type="SUPFAM" id="SSF53383">
    <property type="entry name" value="PLP-dependent transferases"/>
    <property type="match status" value="1"/>
</dbReference>
<keyword evidence="7" id="KW-1185">Reference proteome</keyword>
<evidence type="ECO:0000313" key="7">
    <source>
        <dbReference type="Proteomes" id="UP000555546"/>
    </source>
</evidence>
<dbReference type="InterPro" id="IPR004636">
    <property type="entry name" value="AcOrn/SuccOrn_fam"/>
</dbReference>
<dbReference type="EC" id="2.6.1.11" evidence="5"/>
<dbReference type="NCBIfam" id="TIGR00707">
    <property type="entry name" value="argD"/>
    <property type="match status" value="1"/>
</dbReference>
<dbReference type="GO" id="GO:0005737">
    <property type="term" value="C:cytoplasm"/>
    <property type="evidence" value="ECO:0007669"/>
    <property type="project" value="UniProtKB-SubCell"/>
</dbReference>
<dbReference type="Proteomes" id="UP000555546">
    <property type="component" value="Unassembled WGS sequence"/>
</dbReference>
<dbReference type="PANTHER" id="PTHR11986:SF113">
    <property type="entry name" value="SUCCINYLORNITHINE TRANSAMINASE"/>
    <property type="match status" value="1"/>
</dbReference>
<reference evidence="6 7" key="1">
    <citation type="submission" date="2020-08" db="EMBL/GenBank/DDBJ databases">
        <title>Genomic Encyclopedia of Type Strains, Phase IV (KMG-IV): sequencing the most valuable type-strain genomes for metagenomic binning, comparative biology and taxonomic classification.</title>
        <authorList>
            <person name="Goeker M."/>
        </authorList>
    </citation>
    <scope>NUCLEOTIDE SEQUENCE [LARGE SCALE GENOMIC DNA]</scope>
    <source>
        <strain evidence="6 7">DSM 26944</strain>
    </source>
</reference>
<dbReference type="AlphaFoldDB" id="A0A7W9AXQ9"/>
<dbReference type="GO" id="GO:0042802">
    <property type="term" value="F:identical protein binding"/>
    <property type="evidence" value="ECO:0007669"/>
    <property type="project" value="TreeGrafter"/>
</dbReference>
<dbReference type="GO" id="GO:0003992">
    <property type="term" value="F:N2-acetyl-L-ornithine:2-oxoglutarate 5-aminotransferase activity"/>
    <property type="evidence" value="ECO:0007669"/>
    <property type="project" value="UniProtKB-UniRule"/>
</dbReference>
<dbReference type="EMBL" id="JACIJG010000007">
    <property type="protein sequence ID" value="MBB5702351.1"/>
    <property type="molecule type" value="Genomic_DNA"/>
</dbReference>
<dbReference type="GO" id="GO:0030170">
    <property type="term" value="F:pyridoxal phosphate binding"/>
    <property type="evidence" value="ECO:0007669"/>
    <property type="project" value="InterPro"/>
</dbReference>
<dbReference type="GO" id="GO:0006526">
    <property type="term" value="P:L-arginine biosynthetic process"/>
    <property type="evidence" value="ECO:0007669"/>
    <property type="project" value="UniProtKB-UniRule"/>
</dbReference>
<comment type="subunit">
    <text evidence="5">Homodimer.</text>
</comment>
<comment type="pathway">
    <text evidence="5">Amino-acid biosynthesis; L-arginine biosynthesis; N(2)-acetyl-L-ornithine from L-glutamate: step 4/4.</text>
</comment>
<feature type="binding site" evidence="5">
    <location>
        <begin position="237"/>
        <end position="240"/>
    </location>
    <ligand>
        <name>pyridoxal 5'-phosphate</name>
        <dbReference type="ChEBI" id="CHEBI:597326"/>
    </ligand>
</feature>
<evidence type="ECO:0000313" key="6">
    <source>
        <dbReference type="EMBL" id="MBB5702351.1"/>
    </source>
</evidence>
<comment type="subcellular location">
    <subcellularLocation>
        <location evidence="5">Cytoplasm</location>
    </subcellularLocation>
</comment>
<sequence>MTGLAGRLDLRGFGGLTAMTDATTVQPLYDTYNRAALRFERGEGIWLITETGERYLDFAAGIAVNSLGHSHPHLVETLKSQAEKLWHLSNVYEIPVQEKLGRRLVENTFADKVFFTNSGAEALECAIKTARRYHYVNGHPERFRIVTFEGAFHGRTLATIAAGGQAKYLEGFGPKVEGFDQVPFGDEAALRAAITDETAGFLLEPIQGEGGLRAFPEEFLRLLRQICDEKGLLLILDEVQTGVGRTGKLFAHEWAAIEPDIMAVAKGIGGGFPIGACLATAEAAKGMTAGVHGTTYGGNPLGMAVGNAVLDVVLADGFIENVQATALVLKQGLASIIDRFPDVVSEIRGRGLLMGIKCVVPNTSLIQALRDEHLLSVGAGDNVVRLLPPLVTTPDEAREALKRIETAVERLSVANPISKTA</sequence>
<feature type="binding site" evidence="5">
    <location>
        <position position="155"/>
    </location>
    <ligand>
        <name>N(2)-acetyl-L-ornithine</name>
        <dbReference type="ChEBI" id="CHEBI:57805"/>
    </ligand>
</feature>
<protein>
    <recommendedName>
        <fullName evidence="5">Acetylornithine aminotransferase</fullName>
        <shortName evidence="5">ACOAT</shortName>
        <ecNumber evidence="5">2.6.1.11</ecNumber>
    </recommendedName>
</protein>
<accession>A0A7W9AXQ9</accession>
<feature type="binding site" evidence="5">
    <location>
        <begin position="119"/>
        <end position="120"/>
    </location>
    <ligand>
        <name>pyridoxal 5'-phosphate</name>
        <dbReference type="ChEBI" id="CHEBI:597326"/>
    </ligand>
</feature>
<dbReference type="PIRSF" id="PIRSF000521">
    <property type="entry name" value="Transaminase_4ab_Lys_Orn"/>
    <property type="match status" value="1"/>
</dbReference>
<keyword evidence="1 5" id="KW-0055">Arginine biosynthesis</keyword>
<keyword evidence="3 5" id="KW-0808">Transferase</keyword>
<feature type="binding site" evidence="5">
    <location>
        <position position="152"/>
    </location>
    <ligand>
        <name>pyridoxal 5'-phosphate</name>
        <dbReference type="ChEBI" id="CHEBI:597326"/>
    </ligand>
</feature>
<organism evidence="6 7">
    <name type="scientific">Brucella daejeonensis</name>
    <dbReference type="NCBI Taxonomy" id="659015"/>
    <lineage>
        <taxon>Bacteria</taxon>
        <taxon>Pseudomonadati</taxon>
        <taxon>Pseudomonadota</taxon>
        <taxon>Alphaproteobacteria</taxon>
        <taxon>Hyphomicrobiales</taxon>
        <taxon>Brucellaceae</taxon>
        <taxon>Brucella/Ochrobactrum group</taxon>
        <taxon>Brucella</taxon>
    </lineage>
</organism>
<feature type="binding site" evidence="5">
    <location>
        <position position="295"/>
    </location>
    <ligand>
        <name>pyridoxal 5'-phosphate</name>
        <dbReference type="ChEBI" id="CHEBI:597326"/>
    </ligand>
</feature>
<dbReference type="PROSITE" id="PS00600">
    <property type="entry name" value="AA_TRANSFER_CLASS_3"/>
    <property type="match status" value="1"/>
</dbReference>
<proteinExistence type="inferred from homology"/>
<comment type="catalytic activity">
    <reaction evidence="5">
        <text>N(2)-acetyl-L-ornithine + 2-oxoglutarate = N-acetyl-L-glutamate 5-semialdehyde + L-glutamate</text>
        <dbReference type="Rhea" id="RHEA:18049"/>
        <dbReference type="ChEBI" id="CHEBI:16810"/>
        <dbReference type="ChEBI" id="CHEBI:29123"/>
        <dbReference type="ChEBI" id="CHEBI:29985"/>
        <dbReference type="ChEBI" id="CHEBI:57805"/>
        <dbReference type="EC" id="2.6.1.11"/>
    </reaction>
</comment>
<dbReference type="InterPro" id="IPR050103">
    <property type="entry name" value="Class-III_PLP-dep_AT"/>
</dbReference>
<keyword evidence="5" id="KW-0028">Amino-acid biosynthesis</keyword>
<dbReference type="Gene3D" id="3.40.640.10">
    <property type="entry name" value="Type I PLP-dependent aspartate aminotransferase-like (Major domain)"/>
    <property type="match status" value="1"/>
</dbReference>
<dbReference type="InterPro" id="IPR049704">
    <property type="entry name" value="Aminotrans_3_PPA_site"/>
</dbReference>
<dbReference type="FunFam" id="3.40.640.10:FF:000004">
    <property type="entry name" value="Acetylornithine aminotransferase"/>
    <property type="match status" value="1"/>
</dbReference>
<dbReference type="CDD" id="cd00610">
    <property type="entry name" value="OAT_like"/>
    <property type="match status" value="1"/>
</dbReference>
<comment type="miscellaneous">
    <text evidence="5">May also have succinyldiaminopimelate aminotransferase activity, thus carrying out the corresponding step in lysine biosynthesis.</text>
</comment>
<comment type="cofactor">
    <cofactor evidence="5">
        <name>pyridoxal 5'-phosphate</name>
        <dbReference type="ChEBI" id="CHEBI:597326"/>
    </cofactor>
    <text evidence="5">Binds 1 pyridoxal phosphate per subunit.</text>
</comment>
<evidence type="ECO:0000256" key="2">
    <source>
        <dbReference type="ARBA" id="ARBA00022576"/>
    </source>
</evidence>
<comment type="caution">
    <text evidence="6">The sequence shown here is derived from an EMBL/GenBank/DDBJ whole genome shotgun (WGS) entry which is preliminary data.</text>
</comment>
<name>A0A7W9AXQ9_9HYPH</name>
<keyword evidence="2 5" id="KW-0032">Aminotransferase</keyword>
<dbReference type="UniPathway" id="UPA00068">
    <property type="reaction ID" value="UER00109"/>
</dbReference>
<comment type="similarity">
    <text evidence="5">Belongs to the class-III pyridoxal-phosphate-dependent aminotransferase family. ArgD subfamily.</text>
</comment>
<dbReference type="InterPro" id="IPR015421">
    <property type="entry name" value="PyrdxlP-dep_Trfase_major"/>
</dbReference>
<feature type="binding site" evidence="5">
    <location>
        <position position="294"/>
    </location>
    <ligand>
        <name>N(2)-acetyl-L-ornithine</name>
        <dbReference type="ChEBI" id="CHEBI:57805"/>
    </ligand>
</feature>
<dbReference type="Pfam" id="PF00202">
    <property type="entry name" value="Aminotran_3"/>
    <property type="match status" value="1"/>
</dbReference>
<dbReference type="InterPro" id="IPR005814">
    <property type="entry name" value="Aminotrans_3"/>
</dbReference>
<feature type="modified residue" description="N6-(pyridoxal phosphate)lysine" evidence="5">
    <location>
        <position position="266"/>
    </location>
</feature>
<dbReference type="InterPro" id="IPR015424">
    <property type="entry name" value="PyrdxlP-dep_Trfase"/>
</dbReference>
<evidence type="ECO:0000256" key="1">
    <source>
        <dbReference type="ARBA" id="ARBA00022571"/>
    </source>
</evidence>
<evidence type="ECO:0000256" key="3">
    <source>
        <dbReference type="ARBA" id="ARBA00022679"/>
    </source>
</evidence>